<gene>
    <name evidence="3" type="ORF">BRADI_3g02252v3</name>
</gene>
<dbReference type="Gene3D" id="1.20.1280.50">
    <property type="match status" value="1"/>
</dbReference>
<dbReference type="EMBL" id="CM000882">
    <property type="protein sequence ID" value="KQJ93022.1"/>
    <property type="molecule type" value="Genomic_DNA"/>
</dbReference>
<reference evidence="3" key="2">
    <citation type="submission" date="2017-06" db="EMBL/GenBank/DDBJ databases">
        <title>WGS assembly of Brachypodium distachyon.</title>
        <authorList>
            <consortium name="The International Brachypodium Initiative"/>
            <person name="Lucas S."/>
            <person name="Harmon-Smith M."/>
            <person name="Lail K."/>
            <person name="Tice H."/>
            <person name="Grimwood J."/>
            <person name="Bruce D."/>
            <person name="Barry K."/>
            <person name="Shu S."/>
            <person name="Lindquist E."/>
            <person name="Wang M."/>
            <person name="Pitluck S."/>
            <person name="Vogel J.P."/>
            <person name="Garvin D.F."/>
            <person name="Mockler T.C."/>
            <person name="Schmutz J."/>
            <person name="Rokhsar D."/>
            <person name="Bevan M.W."/>
        </authorList>
    </citation>
    <scope>NUCLEOTIDE SEQUENCE</scope>
    <source>
        <strain evidence="3">Bd21</strain>
    </source>
</reference>
<keyword evidence="5" id="KW-1185">Reference proteome</keyword>
<dbReference type="InterPro" id="IPR036047">
    <property type="entry name" value="F-box-like_dom_sf"/>
</dbReference>
<dbReference type="InParanoid" id="A0A0Q3F053"/>
<organism evidence="3">
    <name type="scientific">Brachypodium distachyon</name>
    <name type="common">Purple false brome</name>
    <name type="synonym">Trachynia distachya</name>
    <dbReference type="NCBI Taxonomy" id="15368"/>
    <lineage>
        <taxon>Eukaryota</taxon>
        <taxon>Viridiplantae</taxon>
        <taxon>Streptophyta</taxon>
        <taxon>Embryophyta</taxon>
        <taxon>Tracheophyta</taxon>
        <taxon>Spermatophyta</taxon>
        <taxon>Magnoliopsida</taxon>
        <taxon>Liliopsida</taxon>
        <taxon>Poales</taxon>
        <taxon>Poaceae</taxon>
        <taxon>BOP clade</taxon>
        <taxon>Pooideae</taxon>
        <taxon>Stipodae</taxon>
        <taxon>Brachypodieae</taxon>
        <taxon>Brachypodium</taxon>
    </lineage>
</organism>
<dbReference type="EnsemblPlants" id="KQJ93022">
    <property type="protein sequence ID" value="KQJ93022"/>
    <property type="gene ID" value="BRADI_3g02252v3"/>
</dbReference>
<feature type="domain" description="F-box" evidence="2">
    <location>
        <begin position="28"/>
        <end position="68"/>
    </location>
</feature>
<evidence type="ECO:0000313" key="5">
    <source>
        <dbReference type="Proteomes" id="UP000008810"/>
    </source>
</evidence>
<dbReference type="InterPro" id="IPR056594">
    <property type="entry name" value="AT5G49610-like_b-prop"/>
</dbReference>
<sequence>MFLSVTLIATAALIAVVTVAAKGPLDVDDLLREILLRLPPQLSSLPRASLVCKRWRRIVSDPGFTRHFRLHHRSKPPLLGLFAKNFHDIYFLPTLDPPNRVPEDRFRLHFDKGDNLFRTLGYRHGLALIYHESRDQILVWDPVNGDQHYLHVPSRFERKKSEVHGAVLRAAGDARHFQVVLVGNNEKQCRRLLACVYSSETGAWGNLVSTLLTPNPKCAWSRLSHLICMFLPGVLVGDSIYWSFTESSTGILQFDLGRQSLVVIPLPMDVFAKGYHHFTVMRAEDGGLGCLFLSGFSAQFWKRKTECGGVASSWVLGRTIELDKVLPMNSEEERVPLRMMGFAEDSNVAVVWTFDGLFMVQVESLQFKKVCETNIIQYYHPFESVYIAETSIGDGNEGAELLLSA</sequence>
<evidence type="ECO:0000259" key="2">
    <source>
        <dbReference type="SMART" id="SM00256"/>
    </source>
</evidence>
<accession>A0A0Q3F053</accession>
<dbReference type="Proteomes" id="UP000008810">
    <property type="component" value="Chromosome 3"/>
</dbReference>
<dbReference type="Pfam" id="PF00646">
    <property type="entry name" value="F-box"/>
    <property type="match status" value="1"/>
</dbReference>
<reference evidence="4" key="3">
    <citation type="submission" date="2018-08" db="UniProtKB">
        <authorList>
            <consortium name="EnsemblPlants"/>
        </authorList>
    </citation>
    <scope>IDENTIFICATION</scope>
    <source>
        <strain evidence="4">cv. Bd21</strain>
    </source>
</reference>
<protein>
    <recommendedName>
        <fullName evidence="2">F-box domain-containing protein</fullName>
    </recommendedName>
</protein>
<evidence type="ECO:0000256" key="1">
    <source>
        <dbReference type="SAM" id="SignalP"/>
    </source>
</evidence>
<reference evidence="3 4" key="1">
    <citation type="journal article" date="2010" name="Nature">
        <title>Genome sequencing and analysis of the model grass Brachypodium distachyon.</title>
        <authorList>
            <consortium name="International Brachypodium Initiative"/>
        </authorList>
    </citation>
    <scope>NUCLEOTIDE SEQUENCE [LARGE SCALE GENOMIC DNA]</scope>
    <source>
        <strain evidence="3 4">Bd21</strain>
    </source>
</reference>
<dbReference type="Pfam" id="PF23635">
    <property type="entry name" value="Beta-prop_AT5G49610-like"/>
    <property type="match status" value="1"/>
</dbReference>
<name>A0A0Q3F053_BRADI</name>
<dbReference type="OrthoDB" id="636553at2759"/>
<keyword evidence="1" id="KW-0732">Signal</keyword>
<dbReference type="PANTHER" id="PTHR32133">
    <property type="entry name" value="OS07G0120400 PROTEIN"/>
    <property type="match status" value="1"/>
</dbReference>
<dbReference type="STRING" id="15368.A0A0Q3F053"/>
<evidence type="ECO:0000313" key="4">
    <source>
        <dbReference type="EnsemblPlants" id="KQJ93022"/>
    </source>
</evidence>
<proteinExistence type="predicted"/>
<feature type="signal peptide" evidence="1">
    <location>
        <begin position="1"/>
        <end position="21"/>
    </location>
</feature>
<dbReference type="PANTHER" id="PTHR32133:SF385">
    <property type="entry name" value="F-BOX DOMAIN-CONTAINING PROTEIN"/>
    <property type="match status" value="1"/>
</dbReference>
<dbReference type="SMART" id="SM00256">
    <property type="entry name" value="FBOX"/>
    <property type="match status" value="1"/>
</dbReference>
<dbReference type="SUPFAM" id="SSF81383">
    <property type="entry name" value="F-box domain"/>
    <property type="match status" value="1"/>
</dbReference>
<dbReference type="FunCoup" id="A0A0Q3F053">
    <property type="interactions" value="5"/>
</dbReference>
<feature type="chain" id="PRO_5033237945" description="F-box domain-containing protein" evidence="1">
    <location>
        <begin position="22"/>
        <end position="405"/>
    </location>
</feature>
<dbReference type="AlphaFoldDB" id="A0A0Q3F053"/>
<evidence type="ECO:0000313" key="3">
    <source>
        <dbReference type="EMBL" id="KQJ93022.1"/>
    </source>
</evidence>
<dbReference type="Gramene" id="KQJ93022">
    <property type="protein sequence ID" value="KQJ93022"/>
    <property type="gene ID" value="BRADI_3g02252v3"/>
</dbReference>
<dbReference type="InterPro" id="IPR001810">
    <property type="entry name" value="F-box_dom"/>
</dbReference>